<keyword evidence="3" id="KW-1052">Target cell membrane</keyword>
<gene>
    <name evidence="7" type="primary">LOC115011852</name>
</gene>
<dbReference type="Pfam" id="PF06369">
    <property type="entry name" value="Anemone_cytotox"/>
    <property type="match status" value="1"/>
</dbReference>
<name>A0A6J2Q683_COTGO</name>
<evidence type="ECO:0000256" key="1">
    <source>
        <dbReference type="ARBA" id="ARBA00004175"/>
    </source>
</evidence>
<dbReference type="InterPro" id="IPR050677">
    <property type="entry name" value="Actinoporin_PFT"/>
</dbReference>
<dbReference type="AlphaFoldDB" id="A0A6J2Q683"/>
<dbReference type="GO" id="GO:0046930">
    <property type="term" value="C:pore complex"/>
    <property type="evidence" value="ECO:0007669"/>
    <property type="project" value="InterPro"/>
</dbReference>
<dbReference type="GO" id="GO:0006812">
    <property type="term" value="P:monoatomic cation transport"/>
    <property type="evidence" value="ECO:0007669"/>
    <property type="project" value="InterPro"/>
</dbReference>
<protein>
    <submittedName>
        <fullName evidence="7">Uncharacterized protein LOC115011852</fullName>
    </submittedName>
</protein>
<proteinExistence type="predicted"/>
<accession>A0A6J2Q683</accession>
<reference evidence="7" key="1">
    <citation type="submission" date="2025-08" db="UniProtKB">
        <authorList>
            <consortium name="RefSeq"/>
        </authorList>
    </citation>
    <scope>IDENTIFICATION</scope>
</reference>
<dbReference type="GO" id="GO:0044218">
    <property type="term" value="C:other organism cell membrane"/>
    <property type="evidence" value="ECO:0007669"/>
    <property type="project" value="UniProtKB-KW"/>
</dbReference>
<dbReference type="InterPro" id="IPR009104">
    <property type="entry name" value="Anemon_actinoporin-like"/>
</dbReference>
<dbReference type="RefSeq" id="XP_029292955.1">
    <property type="nucleotide sequence ID" value="XM_029437095.1"/>
</dbReference>
<dbReference type="GO" id="GO:0042151">
    <property type="term" value="C:nematocyst"/>
    <property type="evidence" value="ECO:0007669"/>
    <property type="project" value="UniProtKB-SubCell"/>
</dbReference>
<keyword evidence="4" id="KW-0472">Membrane</keyword>
<dbReference type="SUPFAM" id="SSF63724">
    <property type="entry name" value="Cytolysin/lectin"/>
    <property type="match status" value="1"/>
</dbReference>
<dbReference type="Proteomes" id="UP000504630">
    <property type="component" value="Chromosome 8"/>
</dbReference>
<keyword evidence="6" id="KW-1185">Reference proteome</keyword>
<dbReference type="GeneID" id="115011852"/>
<evidence type="ECO:0000313" key="7">
    <source>
        <dbReference type="RefSeq" id="XP_029292955.1"/>
    </source>
</evidence>
<dbReference type="PANTHER" id="PTHR40388">
    <property type="entry name" value="BRYOPORIN"/>
    <property type="match status" value="1"/>
</dbReference>
<dbReference type="KEGG" id="cgob:115011852"/>
<dbReference type="InParanoid" id="A0A6J2Q683"/>
<organism evidence="6 7">
    <name type="scientific">Cottoperca gobio</name>
    <name type="common">Frogmouth</name>
    <name type="synonym">Aphritis gobio</name>
    <dbReference type="NCBI Taxonomy" id="56716"/>
    <lineage>
        <taxon>Eukaryota</taxon>
        <taxon>Metazoa</taxon>
        <taxon>Chordata</taxon>
        <taxon>Craniata</taxon>
        <taxon>Vertebrata</taxon>
        <taxon>Euteleostomi</taxon>
        <taxon>Actinopterygii</taxon>
        <taxon>Neopterygii</taxon>
        <taxon>Teleostei</taxon>
        <taxon>Neoteleostei</taxon>
        <taxon>Acanthomorphata</taxon>
        <taxon>Eupercaria</taxon>
        <taxon>Perciformes</taxon>
        <taxon>Notothenioidei</taxon>
        <taxon>Bovichtidae</taxon>
        <taxon>Cottoperca</taxon>
    </lineage>
</organism>
<evidence type="ECO:0000256" key="5">
    <source>
        <dbReference type="ARBA" id="ARBA00023331"/>
    </source>
</evidence>
<dbReference type="PANTHER" id="PTHR40388:SF1">
    <property type="entry name" value="BRYOPORIN"/>
    <property type="match status" value="1"/>
</dbReference>
<keyword evidence="5" id="KW-0166">Nematocyst</keyword>
<comment type="subcellular location">
    <subcellularLocation>
        <location evidence="2">Nematocyst</location>
    </subcellularLocation>
    <subcellularLocation>
        <location evidence="1">Target cell membrane</location>
    </subcellularLocation>
</comment>
<dbReference type="Gene3D" id="2.60.270.20">
    <property type="entry name" value="Cytolysin/lectin"/>
    <property type="match status" value="1"/>
</dbReference>
<evidence type="ECO:0000256" key="3">
    <source>
        <dbReference type="ARBA" id="ARBA00022537"/>
    </source>
</evidence>
<evidence type="ECO:0000256" key="4">
    <source>
        <dbReference type="ARBA" id="ARBA00023298"/>
    </source>
</evidence>
<dbReference type="GO" id="GO:0051715">
    <property type="term" value="P:cytolysis in another organism"/>
    <property type="evidence" value="ECO:0007669"/>
    <property type="project" value="InterPro"/>
</dbReference>
<evidence type="ECO:0000256" key="2">
    <source>
        <dbReference type="ARBA" id="ARBA00004532"/>
    </source>
</evidence>
<keyword evidence="4" id="KW-1053">Target membrane</keyword>
<evidence type="ECO:0000313" key="6">
    <source>
        <dbReference type="Proteomes" id="UP000504630"/>
    </source>
</evidence>
<dbReference type="InterPro" id="IPR015926">
    <property type="entry name" value="Cytolysin/lectin"/>
</dbReference>
<dbReference type="GO" id="GO:0015267">
    <property type="term" value="F:channel activity"/>
    <property type="evidence" value="ECO:0007669"/>
    <property type="project" value="InterPro"/>
</dbReference>
<dbReference type="GO" id="GO:0046931">
    <property type="term" value="P:pore complex assembly"/>
    <property type="evidence" value="ECO:0007669"/>
    <property type="project" value="InterPro"/>
</dbReference>
<sequence length="212" mass="23143">MKTFQSDWQSLNFNFISGGDTATLDFMEIVDLVSGLVGAVTSISGAIITAVPTHRQCNIEITNGSSNYTLCNPRMYTSSGHCHDPLPPTIQPSSCGGGMFTKTPYAARGSVGIFTYDLLNCCDQAATEQIVVMFKVPFDLNLRSNMYAVGVFDISIECDRNLFREMAKNRETTFVRGKAKGPVLTHKGYNVTITAAMSNCYTPVMKVQVSDC</sequence>
<dbReference type="OrthoDB" id="6132998at2759"/>